<keyword evidence="2" id="KW-1133">Transmembrane helix</keyword>
<sequence>MDTSDLIALAALVVAAAGFGVSVWAIVYSRRSAAASRDSADEARRLREIESDRRTDEKQRRHEELAPELPPEIEAVVGGAWQLGMGALYGTIRVRRSYRVRAYGRAGESLTPLSLPSIVPAGEPLQFVIEPWTSALRTGGEPSIKEILFKFWPPVEGVDHGEVWSCGCGRPGGETMEGPAHWERRVRVILDTED</sequence>
<organism evidence="3 4">
    <name type="scientific">Actinomadura decatromicini</name>
    <dbReference type="NCBI Taxonomy" id="2604572"/>
    <lineage>
        <taxon>Bacteria</taxon>
        <taxon>Bacillati</taxon>
        <taxon>Actinomycetota</taxon>
        <taxon>Actinomycetes</taxon>
        <taxon>Streptosporangiales</taxon>
        <taxon>Thermomonosporaceae</taxon>
        <taxon>Actinomadura</taxon>
    </lineage>
</organism>
<comment type="caution">
    <text evidence="3">The sequence shown here is derived from an EMBL/GenBank/DDBJ whole genome shotgun (WGS) entry which is preliminary data.</text>
</comment>
<keyword evidence="2" id="KW-0472">Membrane</keyword>
<feature type="region of interest" description="Disordered" evidence="1">
    <location>
        <begin position="47"/>
        <end position="67"/>
    </location>
</feature>
<feature type="transmembrane region" description="Helical" evidence="2">
    <location>
        <begin position="6"/>
        <end position="27"/>
    </location>
</feature>
<accession>A0A5D3FA75</accession>
<protein>
    <submittedName>
        <fullName evidence="3">Uncharacterized protein</fullName>
    </submittedName>
</protein>
<gene>
    <name evidence="3" type="ORF">FXF68_30950</name>
</gene>
<keyword evidence="2" id="KW-0812">Transmembrane</keyword>
<dbReference type="AlphaFoldDB" id="A0A5D3FA75"/>
<reference evidence="3 4" key="1">
    <citation type="submission" date="2019-08" db="EMBL/GenBank/DDBJ databases">
        <title>Actinomadura sp. nov. CYP1-5 isolated from mountain soil.</title>
        <authorList>
            <person name="Songsumanus A."/>
            <person name="Kuncharoen N."/>
            <person name="Kudo T."/>
            <person name="Yuki M."/>
            <person name="Igarashi Y."/>
            <person name="Tanasupawat S."/>
        </authorList>
    </citation>
    <scope>NUCLEOTIDE SEQUENCE [LARGE SCALE GENOMIC DNA]</scope>
    <source>
        <strain evidence="3 4">CYP1-5</strain>
    </source>
</reference>
<keyword evidence="4" id="KW-1185">Reference proteome</keyword>
<dbReference type="EMBL" id="VSRQ01000007">
    <property type="protein sequence ID" value="TYK45103.1"/>
    <property type="molecule type" value="Genomic_DNA"/>
</dbReference>
<feature type="compositionally biased region" description="Basic and acidic residues" evidence="1">
    <location>
        <begin position="47"/>
        <end position="65"/>
    </location>
</feature>
<dbReference type="RefSeq" id="WP_148765435.1">
    <property type="nucleotide sequence ID" value="NZ_VSRQ01000007.1"/>
</dbReference>
<evidence type="ECO:0000256" key="1">
    <source>
        <dbReference type="SAM" id="MobiDB-lite"/>
    </source>
</evidence>
<evidence type="ECO:0000256" key="2">
    <source>
        <dbReference type="SAM" id="Phobius"/>
    </source>
</evidence>
<evidence type="ECO:0000313" key="4">
    <source>
        <dbReference type="Proteomes" id="UP000323505"/>
    </source>
</evidence>
<proteinExistence type="predicted"/>
<dbReference type="Proteomes" id="UP000323505">
    <property type="component" value="Unassembled WGS sequence"/>
</dbReference>
<evidence type="ECO:0000313" key="3">
    <source>
        <dbReference type="EMBL" id="TYK45103.1"/>
    </source>
</evidence>
<name>A0A5D3FA75_9ACTN</name>